<accession>A0ACC2PV85</accession>
<reference evidence="1" key="1">
    <citation type="submission" date="2023-04" db="EMBL/GenBank/DDBJ databases">
        <title>A chromosome-level genome assembly of the parasitoid wasp Eretmocerus hayati.</title>
        <authorList>
            <person name="Zhong Y."/>
            <person name="Liu S."/>
            <person name="Liu Y."/>
        </authorList>
    </citation>
    <scope>NUCLEOTIDE SEQUENCE</scope>
    <source>
        <strain evidence="1">ZJU_SS_LIU_2023</strain>
    </source>
</reference>
<keyword evidence="2" id="KW-1185">Reference proteome</keyword>
<evidence type="ECO:0000313" key="2">
    <source>
        <dbReference type="Proteomes" id="UP001239111"/>
    </source>
</evidence>
<gene>
    <name evidence="1" type="ORF">QAD02_023235</name>
</gene>
<dbReference type="Proteomes" id="UP001239111">
    <property type="component" value="Chromosome 1"/>
</dbReference>
<proteinExistence type="predicted"/>
<dbReference type="EMBL" id="CM056741">
    <property type="protein sequence ID" value="KAJ8687441.1"/>
    <property type="molecule type" value="Genomic_DNA"/>
</dbReference>
<sequence length="774" mass="86433">MRPFAQRHIDSLWVTIVWLFVTVEYQFAQECGSSLSGKLLVATSTGRILTTSSKGDFQLPPNIQLTQAAQSSELGLASDPNDKKNSIYFSKALTKELYSLHQPSSYQAHWQKLLPTDNPHGGIHEWMPCHLALDTITSRLYVADCLSNIVTVVQDSGLTQGFVRRAIILDGLTKITGMAIDPTEGLLFVADKYKIHRVDLDGASHQVILAEYQSTDDLIGQIVGDLPPALKQSFKYLFGKRVSDSTEKIRKSLNIGDIALDLENRRIFWIDPKKRQIESLGYDGNGRKVHIREGFPKSTNRLDREDATASLAILGGSIYWTDDLKKEVLRMDLHEGKKSRVVLKTDAEEIRKIMGVECLKNQQQIKNPCASGTSQCQHMCVQSRTSSKGYRCLCEIGSVLAKDGRSCTPIKDFILYLEDSDLHAKGLDSSSLTIKPSTDLFYPTTFATGFLYGVEADLLKGTIYWSSSYPQNKIHERHFNSINDTILKPDLLSKDVGRFAYDWTTGNLYYFTYYYANYFTLSVLNTNDPSYSKILVETITGLISGIDLHPDRGYVFYAQDYRNTTVTISRIQMDGSGLTILVQLRSGVEALAVDRGSDRLYWADSSSSVIHHTDLDGRDRKQLSLPNGFNSLTSMSFLGNWLYAIVSGNSKIVRLDKSTGSSPIVLISRELPDTVLPPLKVVTDSNRVSSLAESLCGLGKHNCAKFCFAVPDLSYENKIDAISRPLLRRQCGCPYGEVLSIDGRSCVDDRQRQPAFRPCNFSFKCDKITEGNAT</sequence>
<protein>
    <submittedName>
        <fullName evidence="1">Uncharacterized protein</fullName>
    </submittedName>
</protein>
<name>A0ACC2PV85_9HYME</name>
<evidence type="ECO:0000313" key="1">
    <source>
        <dbReference type="EMBL" id="KAJ8687441.1"/>
    </source>
</evidence>
<comment type="caution">
    <text evidence="1">The sequence shown here is derived from an EMBL/GenBank/DDBJ whole genome shotgun (WGS) entry which is preliminary data.</text>
</comment>
<organism evidence="1 2">
    <name type="scientific">Eretmocerus hayati</name>
    <dbReference type="NCBI Taxonomy" id="131215"/>
    <lineage>
        <taxon>Eukaryota</taxon>
        <taxon>Metazoa</taxon>
        <taxon>Ecdysozoa</taxon>
        <taxon>Arthropoda</taxon>
        <taxon>Hexapoda</taxon>
        <taxon>Insecta</taxon>
        <taxon>Pterygota</taxon>
        <taxon>Neoptera</taxon>
        <taxon>Endopterygota</taxon>
        <taxon>Hymenoptera</taxon>
        <taxon>Apocrita</taxon>
        <taxon>Proctotrupomorpha</taxon>
        <taxon>Chalcidoidea</taxon>
        <taxon>Aphelinidae</taxon>
        <taxon>Aphelininae</taxon>
        <taxon>Eretmocerus</taxon>
    </lineage>
</organism>